<dbReference type="Pfam" id="PF00005">
    <property type="entry name" value="ABC_tran"/>
    <property type="match status" value="1"/>
</dbReference>
<evidence type="ECO:0000259" key="4">
    <source>
        <dbReference type="PROSITE" id="PS50893"/>
    </source>
</evidence>
<dbReference type="CDD" id="cd03301">
    <property type="entry name" value="ABC_MalK_N"/>
    <property type="match status" value="1"/>
</dbReference>
<name>A0A1H2LDG6_9ACTO</name>
<dbReference type="InterPro" id="IPR047641">
    <property type="entry name" value="ABC_transpr_MalK/UgpC-like"/>
</dbReference>
<evidence type="ECO:0000313" key="6">
    <source>
        <dbReference type="Proteomes" id="UP000214355"/>
    </source>
</evidence>
<keyword evidence="2" id="KW-0547">Nucleotide-binding</keyword>
<dbReference type="SUPFAM" id="SSF50331">
    <property type="entry name" value="MOP-like"/>
    <property type="match status" value="1"/>
</dbReference>
<keyword evidence="6" id="KW-1185">Reference proteome</keyword>
<evidence type="ECO:0000256" key="1">
    <source>
        <dbReference type="ARBA" id="ARBA00022448"/>
    </source>
</evidence>
<dbReference type="GO" id="GO:0055052">
    <property type="term" value="C:ATP-binding cassette (ABC) transporter complex, substrate-binding subunit-containing"/>
    <property type="evidence" value="ECO:0007669"/>
    <property type="project" value="TreeGrafter"/>
</dbReference>
<dbReference type="PROSITE" id="PS50893">
    <property type="entry name" value="ABC_TRANSPORTER_2"/>
    <property type="match status" value="1"/>
</dbReference>
<dbReference type="SMART" id="SM00382">
    <property type="entry name" value="AAA"/>
    <property type="match status" value="1"/>
</dbReference>
<dbReference type="GO" id="GO:0016887">
    <property type="term" value="F:ATP hydrolysis activity"/>
    <property type="evidence" value="ECO:0007669"/>
    <property type="project" value="InterPro"/>
</dbReference>
<organism evidence="5 6">
    <name type="scientific">Arcanobacterium phocae</name>
    <dbReference type="NCBI Taxonomy" id="131112"/>
    <lineage>
        <taxon>Bacteria</taxon>
        <taxon>Bacillati</taxon>
        <taxon>Actinomycetota</taxon>
        <taxon>Actinomycetes</taxon>
        <taxon>Actinomycetales</taxon>
        <taxon>Actinomycetaceae</taxon>
        <taxon>Arcanobacterium</taxon>
    </lineage>
</organism>
<dbReference type="FunFam" id="3.40.50.300:FF:000042">
    <property type="entry name" value="Maltose/maltodextrin ABC transporter, ATP-binding protein"/>
    <property type="match status" value="1"/>
</dbReference>
<dbReference type="InterPro" id="IPR040582">
    <property type="entry name" value="OB_MalK-like"/>
</dbReference>
<dbReference type="PROSITE" id="PS00211">
    <property type="entry name" value="ABC_TRANSPORTER_1"/>
    <property type="match status" value="1"/>
</dbReference>
<dbReference type="SUPFAM" id="SSF52540">
    <property type="entry name" value="P-loop containing nucleoside triphosphate hydrolases"/>
    <property type="match status" value="1"/>
</dbReference>
<proteinExistence type="predicted"/>
<dbReference type="InterPro" id="IPR003439">
    <property type="entry name" value="ABC_transporter-like_ATP-bd"/>
</dbReference>
<dbReference type="InterPro" id="IPR027417">
    <property type="entry name" value="P-loop_NTPase"/>
</dbReference>
<dbReference type="GO" id="GO:0008643">
    <property type="term" value="P:carbohydrate transport"/>
    <property type="evidence" value="ECO:0007669"/>
    <property type="project" value="InterPro"/>
</dbReference>
<evidence type="ECO:0000313" key="5">
    <source>
        <dbReference type="EMBL" id="SDU78864.1"/>
    </source>
</evidence>
<dbReference type="STRING" id="131112.SAMN04489737_0646"/>
<dbReference type="PANTHER" id="PTHR43875:SF1">
    <property type="entry name" value="OSMOPROTECTIVE COMPOUNDS UPTAKE ATP-BINDING PROTEIN GGTA"/>
    <property type="match status" value="1"/>
</dbReference>
<keyword evidence="3 5" id="KW-0067">ATP-binding</keyword>
<feature type="domain" description="ABC transporter" evidence="4">
    <location>
        <begin position="4"/>
        <end position="236"/>
    </location>
</feature>
<dbReference type="AlphaFoldDB" id="A0A1H2LDG6"/>
<dbReference type="OrthoDB" id="9802264at2"/>
<dbReference type="Pfam" id="PF17912">
    <property type="entry name" value="OB_MalK"/>
    <property type="match status" value="1"/>
</dbReference>
<protein>
    <submittedName>
        <fullName evidence="5">Multiple sugar transport system ATP-binding protein</fullName>
    </submittedName>
</protein>
<dbReference type="Gene3D" id="3.40.50.300">
    <property type="entry name" value="P-loop containing nucleotide triphosphate hydrolases"/>
    <property type="match status" value="1"/>
</dbReference>
<accession>A0A1H2LDG6</accession>
<keyword evidence="5" id="KW-0762">Sugar transport</keyword>
<evidence type="ECO:0000256" key="3">
    <source>
        <dbReference type="ARBA" id="ARBA00022840"/>
    </source>
</evidence>
<gene>
    <name evidence="5" type="ORF">SAMN04489737_0646</name>
</gene>
<dbReference type="InterPro" id="IPR003593">
    <property type="entry name" value="AAA+_ATPase"/>
</dbReference>
<sequence length="375" mass="40790">MATVTFQNATRVYPGADKPAVDKLNLEIADGEFLVLVGPSGCGKSTSLRMLAGLEDVNAGRIFIGDRDVTDVSPKDRDIAMVFQNYALYPHMTVADNMGFALKIAGVDKAEIRRRVEEAAKILDLTEYLERKPKALSGGQRQRVAMGRAIVRKPQVFLMDEPLSNLDAKLRVQTRTQIASLQRELGVTTVYVTHDQTEALTMGDRIAVLKDGLLQQVASPVEMFAHPANAFVAGFIGSPAMNLGNWRIEGNQAVFGDARLDLPQQVLAAVTPEDNNEITIGMRPEAFDVIPQADAHSVPLKVTFVEGLGSDAYVYGTIVGAKSESQRFGSGDNSDTMVVRIPPENVPNPNDVVYLRPRADHIHYFAAASGNRIGD</sequence>
<dbReference type="InterPro" id="IPR008995">
    <property type="entry name" value="Mo/tungstate-bd_C_term_dom"/>
</dbReference>
<evidence type="ECO:0000256" key="2">
    <source>
        <dbReference type="ARBA" id="ARBA00022741"/>
    </source>
</evidence>
<dbReference type="Gene3D" id="2.40.50.100">
    <property type="match status" value="1"/>
</dbReference>
<dbReference type="GO" id="GO:0005524">
    <property type="term" value="F:ATP binding"/>
    <property type="evidence" value="ECO:0007669"/>
    <property type="project" value="UniProtKB-KW"/>
</dbReference>
<dbReference type="InterPro" id="IPR017871">
    <property type="entry name" value="ABC_transporter-like_CS"/>
</dbReference>
<keyword evidence="1" id="KW-0813">Transport</keyword>
<dbReference type="Proteomes" id="UP000214355">
    <property type="component" value="Chromosome I"/>
</dbReference>
<dbReference type="RefSeq" id="WP_091279847.1">
    <property type="nucleotide sequence ID" value="NZ_JABAPH010000009.1"/>
</dbReference>
<dbReference type="PANTHER" id="PTHR43875">
    <property type="entry name" value="MALTODEXTRIN IMPORT ATP-BINDING PROTEIN MSMX"/>
    <property type="match status" value="1"/>
</dbReference>
<dbReference type="EMBL" id="LT629804">
    <property type="protein sequence ID" value="SDU78864.1"/>
    <property type="molecule type" value="Genomic_DNA"/>
</dbReference>
<reference evidence="6" key="1">
    <citation type="submission" date="2016-10" db="EMBL/GenBank/DDBJ databases">
        <authorList>
            <person name="Varghese N."/>
            <person name="Submissions S."/>
        </authorList>
    </citation>
    <scope>NUCLEOTIDE SEQUENCE [LARGE SCALE GENOMIC DNA]</scope>
    <source>
        <strain evidence="6">DSM 10002</strain>
    </source>
</reference>
<dbReference type="GeneID" id="65344391"/>
<dbReference type="GO" id="GO:0140359">
    <property type="term" value="F:ABC-type transporter activity"/>
    <property type="evidence" value="ECO:0007669"/>
    <property type="project" value="InterPro"/>
</dbReference>
<dbReference type="InterPro" id="IPR015855">
    <property type="entry name" value="ABC_transpr_MalK-like"/>
</dbReference>
<dbReference type="NCBIfam" id="NF008653">
    <property type="entry name" value="PRK11650.1"/>
    <property type="match status" value="1"/>
</dbReference>